<dbReference type="Proteomes" id="UP000054477">
    <property type="component" value="Unassembled WGS sequence"/>
</dbReference>
<evidence type="ECO:0000313" key="2">
    <source>
        <dbReference type="EMBL" id="KIK03190.1"/>
    </source>
</evidence>
<accession>A0A0C9WV09</accession>
<feature type="region of interest" description="Disordered" evidence="1">
    <location>
        <begin position="380"/>
        <end position="402"/>
    </location>
</feature>
<sequence length="683" mass="77728">MPLTKLFDKVFNPSGEVEKSPGVLSTKSIPTNILAFRTITALLAQIPRATQLERKDYLEVNIMNSLNRRILKISDAFAHIAGGPRDITAVTTNHVHSTDLQVLVTAPSVPVSLPSTQPHGLISHFLFMFTRNDRRDEPPSETCYPTITSPPMPLALDNRSADVYLSALHEDWTEPSLHDHLWLLCKMLSEKPDNLSFKLSTYIAAQSRRRIARRFGNKKSQPYFDSLKRVKVEDIPQLSEQATDDRPGTTPVDKKEFDSDRLFLQDFLSFYKEHPTELGTEIEHLLKKVDESLTVPGAIELYTNDTRTEFHGLLLFLLRRFQDILNILVPDINSDLHGLQPSKFKEAVEQLNYYAYALLRLARGRAFRMHVENIEHLLDDPHAGASTDERNEEHDNVEQEEDFDDLPLQKSKSYVAWLRLIVAHFDAVEILARFVLTNSYRSISIQILVPPSTSSEQLPWRGLFTKYIQNKTAFEFLENGLSAVRDRNAKEGRRKKDADIEALSENLKQHPVVNNFFIYLARQQIFTGALHCEAHLASLLPAFTKSLSTPDDTEYKEMEILQQLEPFGSVIGVSKRCCPICDHFLSILRNRRDNLFLVRGSHGNISSCTLPPWTPSDIVDEMIDKFGSILIQDLLSFKDKVYSVQGHTLERSISSGSGTLSLDSDEGQSERPRGNYPIKPWMF</sequence>
<evidence type="ECO:0000313" key="3">
    <source>
        <dbReference type="Proteomes" id="UP000054477"/>
    </source>
</evidence>
<protein>
    <submittedName>
        <fullName evidence="2">Uncharacterized protein</fullName>
    </submittedName>
</protein>
<dbReference type="EMBL" id="KN838583">
    <property type="protein sequence ID" value="KIK03190.1"/>
    <property type="molecule type" value="Genomic_DNA"/>
</dbReference>
<proteinExistence type="predicted"/>
<reference evidence="3" key="2">
    <citation type="submission" date="2015-01" db="EMBL/GenBank/DDBJ databases">
        <title>Evolutionary Origins and Diversification of the Mycorrhizal Mutualists.</title>
        <authorList>
            <consortium name="DOE Joint Genome Institute"/>
            <consortium name="Mycorrhizal Genomics Consortium"/>
            <person name="Kohler A."/>
            <person name="Kuo A."/>
            <person name="Nagy L.G."/>
            <person name="Floudas D."/>
            <person name="Copeland A."/>
            <person name="Barry K.W."/>
            <person name="Cichocki N."/>
            <person name="Veneault-Fourrey C."/>
            <person name="LaButti K."/>
            <person name="Lindquist E.A."/>
            <person name="Lipzen A."/>
            <person name="Lundell T."/>
            <person name="Morin E."/>
            <person name="Murat C."/>
            <person name="Riley R."/>
            <person name="Ohm R."/>
            <person name="Sun H."/>
            <person name="Tunlid A."/>
            <person name="Henrissat B."/>
            <person name="Grigoriev I.V."/>
            <person name="Hibbett D.S."/>
            <person name="Martin F."/>
        </authorList>
    </citation>
    <scope>NUCLEOTIDE SEQUENCE [LARGE SCALE GENOMIC DNA]</scope>
    <source>
        <strain evidence="3">LaAM-08-1</strain>
    </source>
</reference>
<dbReference type="HOGENOM" id="CLU_019839_0_0_1"/>
<name>A0A0C9WV09_9AGAR</name>
<evidence type="ECO:0000256" key="1">
    <source>
        <dbReference type="SAM" id="MobiDB-lite"/>
    </source>
</evidence>
<feature type="compositionally biased region" description="Basic and acidic residues" evidence="1">
    <location>
        <begin position="380"/>
        <end position="397"/>
    </location>
</feature>
<dbReference type="OrthoDB" id="3070940at2759"/>
<keyword evidence="3" id="KW-1185">Reference proteome</keyword>
<feature type="region of interest" description="Disordered" evidence="1">
    <location>
        <begin position="655"/>
        <end position="683"/>
    </location>
</feature>
<dbReference type="AlphaFoldDB" id="A0A0C9WV09"/>
<reference evidence="2 3" key="1">
    <citation type="submission" date="2014-04" db="EMBL/GenBank/DDBJ databases">
        <authorList>
            <consortium name="DOE Joint Genome Institute"/>
            <person name="Kuo A."/>
            <person name="Kohler A."/>
            <person name="Nagy L.G."/>
            <person name="Floudas D."/>
            <person name="Copeland A."/>
            <person name="Barry K.W."/>
            <person name="Cichocki N."/>
            <person name="Veneault-Fourrey C."/>
            <person name="LaButti K."/>
            <person name="Lindquist E.A."/>
            <person name="Lipzen A."/>
            <person name="Lundell T."/>
            <person name="Morin E."/>
            <person name="Murat C."/>
            <person name="Sun H."/>
            <person name="Tunlid A."/>
            <person name="Henrissat B."/>
            <person name="Grigoriev I.V."/>
            <person name="Hibbett D.S."/>
            <person name="Martin F."/>
            <person name="Nordberg H.P."/>
            <person name="Cantor M.N."/>
            <person name="Hua S.X."/>
        </authorList>
    </citation>
    <scope>NUCLEOTIDE SEQUENCE [LARGE SCALE GENOMIC DNA]</scope>
    <source>
        <strain evidence="2 3">LaAM-08-1</strain>
    </source>
</reference>
<dbReference type="InterPro" id="IPR027796">
    <property type="entry name" value="OTT_1508_deam-like"/>
</dbReference>
<gene>
    <name evidence="2" type="ORF">K443DRAFT_95709</name>
</gene>
<organism evidence="2 3">
    <name type="scientific">Laccaria amethystina LaAM-08-1</name>
    <dbReference type="NCBI Taxonomy" id="1095629"/>
    <lineage>
        <taxon>Eukaryota</taxon>
        <taxon>Fungi</taxon>
        <taxon>Dikarya</taxon>
        <taxon>Basidiomycota</taxon>
        <taxon>Agaricomycotina</taxon>
        <taxon>Agaricomycetes</taxon>
        <taxon>Agaricomycetidae</taxon>
        <taxon>Agaricales</taxon>
        <taxon>Agaricineae</taxon>
        <taxon>Hydnangiaceae</taxon>
        <taxon>Laccaria</taxon>
    </lineage>
</organism>
<dbReference type="Pfam" id="PF14441">
    <property type="entry name" value="OTT_1508_deam"/>
    <property type="match status" value="1"/>
</dbReference>